<sequence>MFKREHRGESSYDYQALKRAKQCASVALLHQDLTETSLEFYEKISQLLIRYVIQLRMVPQSLSTRNIDDILDLNLVIICVSCHYIQNPHILPKAVEVMNLLCAPSEHTLLRQATEYLFNHCLAQGLLVHALNKLYTGNE</sequence>
<evidence type="ECO:0000256" key="2">
    <source>
        <dbReference type="ARBA" id="ARBA00022786"/>
    </source>
</evidence>
<dbReference type="InterPro" id="IPR019474">
    <property type="entry name" value="Ub_conjug_fac_E4_core"/>
</dbReference>
<proteinExistence type="predicted"/>
<feature type="domain" description="Ubiquitin conjugation factor E4 core" evidence="3">
    <location>
        <begin position="55"/>
        <end position="136"/>
    </location>
</feature>
<dbReference type="AlphaFoldDB" id="A0A819RKG9"/>
<dbReference type="EMBL" id="CAJOAX010008971">
    <property type="protein sequence ID" value="CAF4046299.1"/>
    <property type="molecule type" value="Genomic_DNA"/>
</dbReference>
<protein>
    <recommendedName>
        <fullName evidence="3">Ubiquitin conjugation factor E4 core domain-containing protein</fullName>
    </recommendedName>
</protein>
<keyword evidence="2" id="KW-0833">Ubl conjugation pathway</keyword>
<dbReference type="GO" id="GO:0034450">
    <property type="term" value="F:ubiquitin-ubiquitin ligase activity"/>
    <property type="evidence" value="ECO:0007669"/>
    <property type="project" value="InterPro"/>
</dbReference>
<comment type="caution">
    <text evidence="4">The sequence shown here is derived from an EMBL/GenBank/DDBJ whole genome shotgun (WGS) entry which is preliminary data.</text>
</comment>
<evidence type="ECO:0000313" key="4">
    <source>
        <dbReference type="EMBL" id="CAF4046299.1"/>
    </source>
</evidence>
<dbReference type="Pfam" id="PF10408">
    <property type="entry name" value="Ufd2P_core"/>
    <property type="match status" value="1"/>
</dbReference>
<evidence type="ECO:0000259" key="3">
    <source>
        <dbReference type="Pfam" id="PF10408"/>
    </source>
</evidence>
<dbReference type="Proteomes" id="UP000663823">
    <property type="component" value="Unassembled WGS sequence"/>
</dbReference>
<gene>
    <name evidence="4" type="ORF">OTI717_LOCUS31403</name>
</gene>
<evidence type="ECO:0000313" key="5">
    <source>
        <dbReference type="Proteomes" id="UP000663823"/>
    </source>
</evidence>
<dbReference type="GO" id="GO:0006511">
    <property type="term" value="P:ubiquitin-dependent protein catabolic process"/>
    <property type="evidence" value="ECO:0007669"/>
    <property type="project" value="InterPro"/>
</dbReference>
<organism evidence="4 5">
    <name type="scientific">Rotaria sordida</name>
    <dbReference type="NCBI Taxonomy" id="392033"/>
    <lineage>
        <taxon>Eukaryota</taxon>
        <taxon>Metazoa</taxon>
        <taxon>Spiralia</taxon>
        <taxon>Gnathifera</taxon>
        <taxon>Rotifera</taxon>
        <taxon>Eurotatoria</taxon>
        <taxon>Bdelloidea</taxon>
        <taxon>Philodinida</taxon>
        <taxon>Philodinidae</taxon>
        <taxon>Rotaria</taxon>
    </lineage>
</organism>
<evidence type="ECO:0000256" key="1">
    <source>
        <dbReference type="ARBA" id="ARBA00022679"/>
    </source>
</evidence>
<dbReference type="GO" id="GO:0000151">
    <property type="term" value="C:ubiquitin ligase complex"/>
    <property type="evidence" value="ECO:0007669"/>
    <property type="project" value="InterPro"/>
</dbReference>
<name>A0A819RKG9_9BILA</name>
<accession>A0A819RKG9</accession>
<dbReference type="GO" id="GO:0016567">
    <property type="term" value="P:protein ubiquitination"/>
    <property type="evidence" value="ECO:0007669"/>
    <property type="project" value="InterPro"/>
</dbReference>
<reference evidence="4" key="1">
    <citation type="submission" date="2021-02" db="EMBL/GenBank/DDBJ databases">
        <authorList>
            <person name="Nowell W R."/>
        </authorList>
    </citation>
    <scope>NUCLEOTIDE SEQUENCE</scope>
</reference>
<keyword evidence="1" id="KW-0808">Transferase</keyword>